<dbReference type="InterPro" id="IPR034397">
    <property type="entry name" value="Prp24_RRM1"/>
</dbReference>
<sequence length="1002" mass="111107">MEEDGSAVRALEELSTLMTSLVENPFSERLQYQNVVLSEKASLPDADIEGARDMLTTFFAASDDIWLPLLGTKSERFNAHEISASDLEDHFLRAERDYLSIPILLAHLQFLIDGNEKFTSELDEPSPGSNAEFFAPELVNNKALEILKKAGGHTTEGHIVWNAWRDWWQRVIQRSTNPERGHRVDVLKLEYLKRLSSPHSTNDETFQAYSSFVSTYLPPGDYERTLVHATQVRQPALVAWRNREKYQSNLTSPLAFQSHIAAEQRKRAKSSDPRVRDPHAIIILYERAIADTARRKSDALRGSIGGTQSSSDDLQAAEAWLSLFWTNFVTFLQDEREGGPEMVDIELEVLGRAVRSLPASGELWTSYIRTLELYGDQTKIPGGPVSPSVRIQVYQSALSTRLLSAKAISDVSLAAARPTYRQLVDEGDSTVFVELIEHLDDGIKRVRDVGGDSRIKLEKLLVHVLLNPMGKPSTEAPEPESIEAALSVWEQTAKQYRKHWHVLTNFVDFLTTSLKDPVRARKAFKDAQGGHLALDYPEAVYEAWIAFEEIWGTSKDLEYALGRVRKMSAALNEKRNRDSYKASQAQRSGEINSFRRRTATGVENTALEYLFKDCGEIREIKISSIEGETVATVEFQDRESVPAALTKDKKRIDGHEIAVHLAWESTLYVTNFPEKYDDASYGRLFDVSAKTALVLDRFQLEPGRALSVAISDPERKKERTDVGADQREVYVAGLSRFVTKEDLEALFGKFGTVKEVRISLDADGRCKGFAFVEFEQETSASGALAANNHDLKKRRIAVTLADSRVTSRKQADAASRTVRIRNLPEKTQEGLLQQALEKHVESIKKLEVFEDINEALLELESQAEAGKLLLLPQGVVQFRDVELSFEEETTIPSKQKKGKAKPKTTAPPAPKAKLAIPSSESPPVAAPTSSVEAPTNFVPRAAKSKPLGGAGSGRTGVLARGTATTSARSTQSGGLEKADGPGAGASKVGKDQDAFRKMLGNA</sequence>
<evidence type="ECO:0000256" key="1">
    <source>
        <dbReference type="ARBA" id="ARBA00022884"/>
    </source>
</evidence>
<evidence type="ECO:0000259" key="4">
    <source>
        <dbReference type="PROSITE" id="PS50102"/>
    </source>
</evidence>
<evidence type="ECO:0000313" key="5">
    <source>
        <dbReference type="EMBL" id="KAF9507123.1"/>
    </source>
</evidence>
<dbReference type="AlphaFoldDB" id="A0A9P6AJU0"/>
<dbReference type="CDD" id="cd12296">
    <property type="entry name" value="RRM1_Prp24"/>
    <property type="match status" value="1"/>
</dbReference>
<keyword evidence="6" id="KW-1185">Reference proteome</keyword>
<dbReference type="InterPro" id="IPR035979">
    <property type="entry name" value="RBD_domain_sf"/>
</dbReference>
<keyword evidence="1 2" id="KW-0694">RNA-binding</keyword>
<dbReference type="SMART" id="SM00360">
    <property type="entry name" value="RRM"/>
    <property type="match status" value="3"/>
</dbReference>
<dbReference type="InterPro" id="IPR011990">
    <property type="entry name" value="TPR-like_helical_dom_sf"/>
</dbReference>
<protein>
    <recommendedName>
        <fullName evidence="4">RRM domain-containing protein</fullName>
    </recommendedName>
</protein>
<dbReference type="InterPro" id="IPR052462">
    <property type="entry name" value="SLIRP/GR-RBP-like"/>
</dbReference>
<dbReference type="InterPro" id="IPR012677">
    <property type="entry name" value="Nucleotide-bd_a/b_plait_sf"/>
</dbReference>
<dbReference type="Gene3D" id="1.25.40.10">
    <property type="entry name" value="Tetratricopeptide repeat domain"/>
    <property type="match status" value="2"/>
</dbReference>
<dbReference type="CDD" id="cd00590">
    <property type="entry name" value="RRM_SF"/>
    <property type="match status" value="1"/>
</dbReference>
<proteinExistence type="predicted"/>
<dbReference type="OrthoDB" id="360390at2759"/>
<dbReference type="PANTHER" id="PTHR48027">
    <property type="entry name" value="HETEROGENEOUS NUCLEAR RIBONUCLEOPROTEIN 87F-RELATED"/>
    <property type="match status" value="1"/>
</dbReference>
<dbReference type="GO" id="GO:0003723">
    <property type="term" value="F:RNA binding"/>
    <property type="evidence" value="ECO:0007669"/>
    <property type="project" value="UniProtKB-UniRule"/>
</dbReference>
<dbReference type="PROSITE" id="PS50102">
    <property type="entry name" value="RRM"/>
    <property type="match status" value="1"/>
</dbReference>
<dbReference type="EMBL" id="MU129090">
    <property type="protein sequence ID" value="KAF9507123.1"/>
    <property type="molecule type" value="Genomic_DNA"/>
</dbReference>
<dbReference type="Proteomes" id="UP000886523">
    <property type="component" value="Unassembled WGS sequence"/>
</dbReference>
<dbReference type="SUPFAM" id="SSF48452">
    <property type="entry name" value="TPR-like"/>
    <property type="match status" value="1"/>
</dbReference>
<accession>A0A9P6AJU0</accession>
<dbReference type="Gene3D" id="3.30.70.330">
    <property type="match status" value="3"/>
</dbReference>
<comment type="caution">
    <text evidence="5">The sequence shown here is derived from an EMBL/GenBank/DDBJ whole genome shotgun (WGS) entry which is preliminary data.</text>
</comment>
<organism evidence="5 6">
    <name type="scientific">Hydnum rufescens UP504</name>
    <dbReference type="NCBI Taxonomy" id="1448309"/>
    <lineage>
        <taxon>Eukaryota</taxon>
        <taxon>Fungi</taxon>
        <taxon>Dikarya</taxon>
        <taxon>Basidiomycota</taxon>
        <taxon>Agaricomycotina</taxon>
        <taxon>Agaricomycetes</taxon>
        <taxon>Cantharellales</taxon>
        <taxon>Hydnaceae</taxon>
        <taxon>Hydnum</taxon>
    </lineage>
</organism>
<evidence type="ECO:0000256" key="3">
    <source>
        <dbReference type="SAM" id="MobiDB-lite"/>
    </source>
</evidence>
<gene>
    <name evidence="5" type="ORF">BS47DRAFT_1398911</name>
</gene>
<dbReference type="SUPFAM" id="SSF54928">
    <property type="entry name" value="RNA-binding domain, RBD"/>
    <property type="match status" value="2"/>
</dbReference>
<feature type="region of interest" description="Disordered" evidence="3">
    <location>
        <begin position="889"/>
        <end position="1002"/>
    </location>
</feature>
<evidence type="ECO:0000256" key="2">
    <source>
        <dbReference type="PROSITE-ProRule" id="PRU00176"/>
    </source>
</evidence>
<dbReference type="InterPro" id="IPR000504">
    <property type="entry name" value="RRM_dom"/>
</dbReference>
<dbReference type="Pfam" id="PF00076">
    <property type="entry name" value="RRM_1"/>
    <property type="match status" value="2"/>
</dbReference>
<feature type="compositionally biased region" description="Low complexity" evidence="3">
    <location>
        <begin position="959"/>
        <end position="974"/>
    </location>
</feature>
<name>A0A9P6AJU0_9AGAM</name>
<reference evidence="5" key="1">
    <citation type="journal article" date="2020" name="Nat. Commun.">
        <title>Large-scale genome sequencing of mycorrhizal fungi provides insights into the early evolution of symbiotic traits.</title>
        <authorList>
            <person name="Miyauchi S."/>
            <person name="Kiss E."/>
            <person name="Kuo A."/>
            <person name="Drula E."/>
            <person name="Kohler A."/>
            <person name="Sanchez-Garcia M."/>
            <person name="Morin E."/>
            <person name="Andreopoulos B."/>
            <person name="Barry K.W."/>
            <person name="Bonito G."/>
            <person name="Buee M."/>
            <person name="Carver A."/>
            <person name="Chen C."/>
            <person name="Cichocki N."/>
            <person name="Clum A."/>
            <person name="Culley D."/>
            <person name="Crous P.W."/>
            <person name="Fauchery L."/>
            <person name="Girlanda M."/>
            <person name="Hayes R.D."/>
            <person name="Keri Z."/>
            <person name="LaButti K."/>
            <person name="Lipzen A."/>
            <person name="Lombard V."/>
            <person name="Magnuson J."/>
            <person name="Maillard F."/>
            <person name="Murat C."/>
            <person name="Nolan M."/>
            <person name="Ohm R.A."/>
            <person name="Pangilinan J."/>
            <person name="Pereira M.F."/>
            <person name="Perotto S."/>
            <person name="Peter M."/>
            <person name="Pfister S."/>
            <person name="Riley R."/>
            <person name="Sitrit Y."/>
            <person name="Stielow J.B."/>
            <person name="Szollosi G."/>
            <person name="Zifcakova L."/>
            <person name="Stursova M."/>
            <person name="Spatafora J.W."/>
            <person name="Tedersoo L."/>
            <person name="Vaario L.M."/>
            <person name="Yamada A."/>
            <person name="Yan M."/>
            <person name="Wang P."/>
            <person name="Xu J."/>
            <person name="Bruns T."/>
            <person name="Baldrian P."/>
            <person name="Vilgalys R."/>
            <person name="Dunand C."/>
            <person name="Henrissat B."/>
            <person name="Grigoriev I.V."/>
            <person name="Hibbett D."/>
            <person name="Nagy L.G."/>
            <person name="Martin F.M."/>
        </authorList>
    </citation>
    <scope>NUCLEOTIDE SEQUENCE</scope>
    <source>
        <strain evidence="5">UP504</strain>
    </source>
</reference>
<evidence type="ECO:0000313" key="6">
    <source>
        <dbReference type="Proteomes" id="UP000886523"/>
    </source>
</evidence>
<feature type="domain" description="RRM" evidence="4">
    <location>
        <begin position="727"/>
        <end position="803"/>
    </location>
</feature>